<dbReference type="Gene3D" id="3.90.550.10">
    <property type="entry name" value="Spore Coat Polysaccharide Biosynthesis Protein SpsA, Chain A"/>
    <property type="match status" value="1"/>
</dbReference>
<evidence type="ECO:0000259" key="2">
    <source>
        <dbReference type="Pfam" id="PF00535"/>
    </source>
</evidence>
<proteinExistence type="inferred from homology"/>
<dbReference type="Proteomes" id="UP000000936">
    <property type="component" value="Chromosome"/>
</dbReference>
<evidence type="ECO:0000256" key="1">
    <source>
        <dbReference type="ARBA" id="ARBA00006739"/>
    </source>
</evidence>
<dbReference type="CDD" id="cd04179">
    <property type="entry name" value="DPM_DPG-synthase_like"/>
    <property type="match status" value="1"/>
</dbReference>
<protein>
    <submittedName>
        <fullName evidence="3">Glycosyl transferase, family 2 (Dolichyl-phosphate mannose synthase)</fullName>
        <ecNumber evidence="3">2.4.1.-</ecNumber>
    </submittedName>
</protein>
<accession>D7GHH6</accession>
<evidence type="ECO:0000313" key="4">
    <source>
        <dbReference type="Proteomes" id="UP000000936"/>
    </source>
</evidence>
<gene>
    <name evidence="3" type="ordered locus">PFREUD_00480</name>
</gene>
<reference evidence="3 4" key="1">
    <citation type="journal article" date="2010" name="PLoS ONE">
        <title>The complete genome of Propionibacterium freudenreichii CIRM-BIA1, a hardy actinobacterium with food and probiotic applications.</title>
        <authorList>
            <person name="Falentin H."/>
            <person name="Deutsch S.M."/>
            <person name="Jan G."/>
            <person name="Loux V."/>
            <person name="Thierry A."/>
            <person name="Parayre S."/>
            <person name="Maillard M.B."/>
            <person name="Dherbecourt J."/>
            <person name="Cousin F.J."/>
            <person name="Jardin J."/>
            <person name="Siguier P."/>
            <person name="Couloux A."/>
            <person name="Barbe V."/>
            <person name="Vacherie B."/>
            <person name="Wincker P."/>
            <person name="Gibrat J.F."/>
            <person name="Gaillardin C."/>
            <person name="Lortal S."/>
        </authorList>
    </citation>
    <scope>NUCLEOTIDE SEQUENCE [LARGE SCALE GENOMIC DNA]</scope>
    <source>
        <strain evidence="4">ATCC 9614 / DSM 4902 / CIP 103027 / NCIMB 8099 / CIRM-BIA1</strain>
    </source>
</reference>
<organism evidence="3 4">
    <name type="scientific">Propionibacterium freudenreichii subsp. shermanii (strain ATCC 9614 / DSM 4902 / CIP 103027 / NCIMB 8099 / CIRM-BIA1)</name>
    <dbReference type="NCBI Taxonomy" id="754252"/>
    <lineage>
        <taxon>Bacteria</taxon>
        <taxon>Bacillati</taxon>
        <taxon>Actinomycetota</taxon>
        <taxon>Actinomycetes</taxon>
        <taxon>Propionibacteriales</taxon>
        <taxon>Propionibacteriaceae</taxon>
        <taxon>Propionibacterium</taxon>
    </lineage>
</organism>
<dbReference type="PANTHER" id="PTHR48090">
    <property type="entry name" value="UNDECAPRENYL-PHOSPHATE 4-DEOXY-4-FORMAMIDO-L-ARABINOSE TRANSFERASE-RELATED"/>
    <property type="match status" value="1"/>
</dbReference>
<dbReference type="AlphaFoldDB" id="D7GHH6"/>
<dbReference type="Pfam" id="PF00535">
    <property type="entry name" value="Glycos_transf_2"/>
    <property type="match status" value="1"/>
</dbReference>
<keyword evidence="4" id="KW-1185">Reference proteome</keyword>
<sequence>MSRDRRVGMTRTLIIMPAWNEDEVIGDTIRELRSVLPDIDLLVVNDGSTDATVSVAEAAGALVLNLPYNMGVGGAMRAGYKYARRFDYDQAIQVDADGQHDPRDVRTVLEGLKQANISIGARFAGRGEYTVRGPRAWAMRFLAGIVSRLAHYKLTDITSGFRAADRLAIEQYCRHFPVEYLGDTIDSLVVAIRSGLTVCQVPVEMRPRQAGTPSHNPLKAALYLSRAVVSLFIAMTRRPVKHDPSLRAAHGEEAAL</sequence>
<dbReference type="SUPFAM" id="SSF53448">
    <property type="entry name" value="Nucleotide-diphospho-sugar transferases"/>
    <property type="match status" value="1"/>
</dbReference>
<dbReference type="KEGG" id="pfr:PFREUD_00480"/>
<feature type="domain" description="Glycosyltransferase 2-like" evidence="2">
    <location>
        <begin position="14"/>
        <end position="171"/>
    </location>
</feature>
<dbReference type="GO" id="GO:0016757">
    <property type="term" value="F:glycosyltransferase activity"/>
    <property type="evidence" value="ECO:0007669"/>
    <property type="project" value="UniProtKB-KW"/>
</dbReference>
<keyword evidence="3" id="KW-0328">Glycosyltransferase</keyword>
<dbReference type="InterPro" id="IPR050256">
    <property type="entry name" value="Glycosyltransferase_2"/>
</dbReference>
<dbReference type="CAZy" id="GT2">
    <property type="family name" value="Glycosyltransferase Family 2"/>
</dbReference>
<dbReference type="PANTHER" id="PTHR48090:SF7">
    <property type="entry name" value="RFBJ PROTEIN"/>
    <property type="match status" value="1"/>
</dbReference>
<dbReference type="HOGENOM" id="CLU_033536_7_4_11"/>
<comment type="similarity">
    <text evidence="1">Belongs to the glycosyltransferase 2 family.</text>
</comment>
<dbReference type="STRING" id="754252.PFREUD_00480"/>
<name>D7GHH6_PROFC</name>
<dbReference type="InterPro" id="IPR029044">
    <property type="entry name" value="Nucleotide-diphossugar_trans"/>
</dbReference>
<dbReference type="InterPro" id="IPR001173">
    <property type="entry name" value="Glyco_trans_2-like"/>
</dbReference>
<dbReference type="eggNOG" id="COG0463">
    <property type="taxonomic scope" value="Bacteria"/>
</dbReference>
<keyword evidence="3" id="KW-0808">Transferase</keyword>
<evidence type="ECO:0000313" key="3">
    <source>
        <dbReference type="EMBL" id="CBL55548.1"/>
    </source>
</evidence>
<dbReference type="EC" id="2.4.1.-" evidence="3"/>
<dbReference type="EMBL" id="FN806773">
    <property type="protein sequence ID" value="CBL55548.1"/>
    <property type="molecule type" value="Genomic_DNA"/>
</dbReference>